<evidence type="ECO:0000256" key="3">
    <source>
        <dbReference type="RuleBase" id="RU361235"/>
    </source>
</evidence>
<feature type="domain" description="Carboxylesterase type B" evidence="4">
    <location>
        <begin position="5"/>
        <end position="50"/>
    </location>
</feature>
<dbReference type="InterPro" id="IPR000997">
    <property type="entry name" value="Cholinesterase"/>
</dbReference>
<dbReference type="EMBL" id="JAJVDC020000202">
    <property type="protein sequence ID" value="KAL1618754.1"/>
    <property type="molecule type" value="Genomic_DNA"/>
</dbReference>
<comment type="similarity">
    <text evidence="1 3">Belongs to the type-B carboxylesterase/lipase family.</text>
</comment>
<evidence type="ECO:0000256" key="2">
    <source>
        <dbReference type="ARBA" id="ARBA00022801"/>
    </source>
</evidence>
<evidence type="ECO:0000256" key="1">
    <source>
        <dbReference type="ARBA" id="ARBA00005964"/>
    </source>
</evidence>
<dbReference type="InterPro" id="IPR002018">
    <property type="entry name" value="CarbesteraseB"/>
</dbReference>
<sequence length="303" mass="31394">MLPSGNGRPVMFWIYGGNLQFGTGRLPDYDGSSFAANQDVIVVTFNYRTNGLSIPNPRHRQNPNSHQPVFGFATSPEIPLNKRNVGLYDQRKALAWVNANIHAFGGDPSRVTISGESAGAWSVKQLFALPPHPPQFRAAIMESQGATISGTGAAEWTALATALNCTTTSSPLACVRAAPAAAIRAAIESAALSFPPSFDNATATQHVEARLGAGAAPVPLLLGNNAAEGSIFANNLPSAPALLASIFGAANTSLALAARAAYPAALPDELLRVRIIGDALFTCLSRDFADAAAAAFSGRGAVA</sequence>
<dbReference type="Proteomes" id="UP001521116">
    <property type="component" value="Unassembled WGS sequence"/>
</dbReference>
<dbReference type="SUPFAM" id="SSF53474">
    <property type="entry name" value="alpha/beta-Hydrolases"/>
    <property type="match status" value="1"/>
</dbReference>
<protein>
    <recommendedName>
        <fullName evidence="3">Carboxylic ester hydrolase</fullName>
        <ecNumber evidence="3">3.1.1.-</ecNumber>
    </recommendedName>
</protein>
<comment type="caution">
    <text evidence="5">The sequence shown here is derived from an EMBL/GenBank/DDBJ whole genome shotgun (WGS) entry which is preliminary data.</text>
</comment>
<name>A0ABR3SFW3_9PEZI</name>
<gene>
    <name evidence="5" type="ORF">SLS56_010445</name>
</gene>
<dbReference type="InterPro" id="IPR050309">
    <property type="entry name" value="Type-B_Carboxylest/Lipase"/>
</dbReference>
<evidence type="ECO:0000259" key="4">
    <source>
        <dbReference type="Pfam" id="PF00135"/>
    </source>
</evidence>
<dbReference type="PRINTS" id="PR00878">
    <property type="entry name" value="CHOLNESTRASE"/>
</dbReference>
<accession>A0ABR3SFW3</accession>
<dbReference type="PANTHER" id="PTHR11559">
    <property type="entry name" value="CARBOXYLESTERASE"/>
    <property type="match status" value="1"/>
</dbReference>
<dbReference type="Gene3D" id="3.40.50.1820">
    <property type="entry name" value="alpha/beta hydrolase"/>
    <property type="match status" value="1"/>
</dbReference>
<evidence type="ECO:0000313" key="5">
    <source>
        <dbReference type="EMBL" id="KAL1618754.1"/>
    </source>
</evidence>
<dbReference type="Pfam" id="PF00135">
    <property type="entry name" value="COesterase"/>
    <property type="match status" value="2"/>
</dbReference>
<dbReference type="PROSITE" id="PS00122">
    <property type="entry name" value="CARBOXYLESTERASE_B_1"/>
    <property type="match status" value="1"/>
</dbReference>
<proteinExistence type="inferred from homology"/>
<keyword evidence="2 3" id="KW-0378">Hydrolase</keyword>
<dbReference type="InterPro" id="IPR029058">
    <property type="entry name" value="AB_hydrolase_fold"/>
</dbReference>
<keyword evidence="6" id="KW-1185">Reference proteome</keyword>
<dbReference type="InterPro" id="IPR019826">
    <property type="entry name" value="Carboxylesterase_B_AS"/>
</dbReference>
<dbReference type="EC" id="3.1.1.-" evidence="3"/>
<organism evidence="5 6">
    <name type="scientific">Neofusicoccum ribis</name>
    <dbReference type="NCBI Taxonomy" id="45134"/>
    <lineage>
        <taxon>Eukaryota</taxon>
        <taxon>Fungi</taxon>
        <taxon>Dikarya</taxon>
        <taxon>Ascomycota</taxon>
        <taxon>Pezizomycotina</taxon>
        <taxon>Dothideomycetes</taxon>
        <taxon>Dothideomycetes incertae sedis</taxon>
        <taxon>Botryosphaeriales</taxon>
        <taxon>Botryosphaeriaceae</taxon>
        <taxon>Neofusicoccum</taxon>
    </lineage>
</organism>
<reference evidence="5 6" key="1">
    <citation type="submission" date="2024-02" db="EMBL/GenBank/DDBJ databases">
        <title>De novo assembly and annotation of 12 fungi associated with fruit tree decline syndrome in Ontario, Canada.</title>
        <authorList>
            <person name="Sulman M."/>
            <person name="Ellouze W."/>
            <person name="Ilyukhin E."/>
        </authorList>
    </citation>
    <scope>NUCLEOTIDE SEQUENCE [LARGE SCALE GENOMIC DNA]</scope>
    <source>
        <strain evidence="5 6">M1-105</strain>
    </source>
</reference>
<feature type="domain" description="Carboxylesterase type B" evidence="4">
    <location>
        <begin position="69"/>
        <end position="240"/>
    </location>
</feature>
<evidence type="ECO:0000313" key="6">
    <source>
        <dbReference type="Proteomes" id="UP001521116"/>
    </source>
</evidence>